<accession>A0A915KVU9</accession>
<feature type="domain" description="Rab-GAP TBC" evidence="3">
    <location>
        <begin position="1"/>
        <end position="169"/>
    </location>
</feature>
<dbReference type="PROSITE" id="PS50086">
    <property type="entry name" value="TBC_RABGAP"/>
    <property type="match status" value="1"/>
</dbReference>
<keyword evidence="1" id="KW-0343">GTPase activation</keyword>
<evidence type="ECO:0000259" key="3">
    <source>
        <dbReference type="PROSITE" id="PS50086"/>
    </source>
</evidence>
<dbReference type="InterPro" id="IPR000195">
    <property type="entry name" value="Rab-GAP-TBC_dom"/>
</dbReference>
<proteinExistence type="predicted"/>
<evidence type="ECO:0000256" key="1">
    <source>
        <dbReference type="ARBA" id="ARBA00022468"/>
    </source>
</evidence>
<feature type="signal peptide" evidence="2">
    <location>
        <begin position="1"/>
        <end position="28"/>
    </location>
</feature>
<dbReference type="WBParaSite" id="nRc.2.0.1.t42603-RA">
    <property type="protein sequence ID" value="nRc.2.0.1.t42603-RA"/>
    <property type="gene ID" value="nRc.2.0.1.g42603"/>
</dbReference>
<evidence type="ECO:0000256" key="2">
    <source>
        <dbReference type="SAM" id="SignalP"/>
    </source>
</evidence>
<dbReference type="GO" id="GO:0005096">
    <property type="term" value="F:GTPase activator activity"/>
    <property type="evidence" value="ECO:0007669"/>
    <property type="project" value="UniProtKB-KW"/>
</dbReference>
<evidence type="ECO:0000313" key="4">
    <source>
        <dbReference type="Proteomes" id="UP000887565"/>
    </source>
</evidence>
<dbReference type="Gene3D" id="1.10.8.270">
    <property type="entry name" value="putative rabgap domain of human tbc1 domain family member 14 like domains"/>
    <property type="match status" value="1"/>
</dbReference>
<sequence length="169" mass="19384">MKIWRISKAGHCLIILDAQVLHAALTLCQKEIIDLFAMNLHRIERDVNRCDRHYKFFKYENLDKLQNVLCTYVWKNLHHGYVQGMCDLAAPLLVILKDEALAYGCFDIMMKRLSSNFNTVEQMDSKLSNIKLLLQRVVIDTGLGQFSVAISAPPILAPNIIGFHIQKQN</sequence>
<keyword evidence="2" id="KW-0732">Signal</keyword>
<dbReference type="Proteomes" id="UP000887565">
    <property type="component" value="Unplaced"/>
</dbReference>
<feature type="chain" id="PRO_5036757317" evidence="2">
    <location>
        <begin position="29"/>
        <end position="169"/>
    </location>
</feature>
<dbReference type="AlphaFoldDB" id="A0A915KVU9"/>
<organism evidence="4 5">
    <name type="scientific">Romanomermis culicivorax</name>
    <name type="common">Nematode worm</name>
    <dbReference type="NCBI Taxonomy" id="13658"/>
    <lineage>
        <taxon>Eukaryota</taxon>
        <taxon>Metazoa</taxon>
        <taxon>Ecdysozoa</taxon>
        <taxon>Nematoda</taxon>
        <taxon>Enoplea</taxon>
        <taxon>Dorylaimia</taxon>
        <taxon>Mermithida</taxon>
        <taxon>Mermithoidea</taxon>
        <taxon>Mermithidae</taxon>
        <taxon>Romanomermis</taxon>
    </lineage>
</organism>
<dbReference type="FunFam" id="1.10.8.270:FF:000064">
    <property type="entry name" value="Small G protein-signaling modulator 1b"/>
    <property type="match status" value="1"/>
</dbReference>
<dbReference type="Pfam" id="PF00566">
    <property type="entry name" value="RabGAP-TBC"/>
    <property type="match status" value="1"/>
</dbReference>
<dbReference type="SUPFAM" id="SSF47923">
    <property type="entry name" value="Ypt/Rab-GAP domain of gyp1p"/>
    <property type="match status" value="1"/>
</dbReference>
<dbReference type="PANTHER" id="PTHR22957:SF502">
    <property type="entry name" value="SMALL G PROTEIN SIGNALING MODULATOR 2-RELATED"/>
    <property type="match status" value="1"/>
</dbReference>
<evidence type="ECO:0000313" key="5">
    <source>
        <dbReference type="WBParaSite" id="nRc.2.0.1.t42603-RA"/>
    </source>
</evidence>
<dbReference type="InterPro" id="IPR035969">
    <property type="entry name" value="Rab-GAP_TBC_sf"/>
</dbReference>
<protein>
    <submittedName>
        <fullName evidence="5">Rab-GAP TBC domain-containing protein</fullName>
    </submittedName>
</protein>
<name>A0A915KVU9_ROMCU</name>
<reference evidence="5" key="1">
    <citation type="submission" date="2022-11" db="UniProtKB">
        <authorList>
            <consortium name="WormBaseParasite"/>
        </authorList>
    </citation>
    <scope>IDENTIFICATION</scope>
</reference>
<dbReference type="SMART" id="SM00164">
    <property type="entry name" value="TBC"/>
    <property type="match status" value="1"/>
</dbReference>
<keyword evidence="4" id="KW-1185">Reference proteome</keyword>
<dbReference type="PANTHER" id="PTHR22957">
    <property type="entry name" value="TBC1 DOMAIN FAMILY MEMBER GTPASE-ACTIVATING PROTEIN"/>
    <property type="match status" value="1"/>
</dbReference>